<dbReference type="Pfam" id="PF02348">
    <property type="entry name" value="CTP_transf_3"/>
    <property type="match status" value="1"/>
</dbReference>
<evidence type="ECO:0000313" key="3">
    <source>
        <dbReference type="EMBL" id="SVC35053.1"/>
    </source>
</evidence>
<gene>
    <name evidence="3" type="ORF">METZ01_LOCUS287907</name>
</gene>
<evidence type="ECO:0000256" key="1">
    <source>
        <dbReference type="ARBA" id="ARBA00022679"/>
    </source>
</evidence>
<name>A0A382LFU7_9ZZZZ</name>
<evidence type="ECO:0008006" key="4">
    <source>
        <dbReference type="Google" id="ProtNLM"/>
    </source>
</evidence>
<keyword evidence="2" id="KW-0548">Nucleotidyltransferase</keyword>
<dbReference type="InterPro" id="IPR029044">
    <property type="entry name" value="Nucleotide-diphossugar_trans"/>
</dbReference>
<dbReference type="SUPFAM" id="SSF53448">
    <property type="entry name" value="Nucleotide-diphospho-sugar transferases"/>
    <property type="match status" value="1"/>
</dbReference>
<dbReference type="InterPro" id="IPR003329">
    <property type="entry name" value="Cytidylyl_trans"/>
</dbReference>
<dbReference type="PANTHER" id="PTHR42866:SF2">
    <property type="entry name" value="3-DEOXY-MANNO-OCTULOSONATE CYTIDYLYLTRANSFERASE, MITOCHONDRIAL"/>
    <property type="match status" value="1"/>
</dbReference>
<dbReference type="NCBIfam" id="NF003952">
    <property type="entry name" value="PRK05450.1-5"/>
    <property type="match status" value="1"/>
</dbReference>
<dbReference type="AlphaFoldDB" id="A0A382LFU7"/>
<protein>
    <recommendedName>
        <fullName evidence="4">3-deoxy-manno-octulosonate cytidylyltransferase</fullName>
    </recommendedName>
</protein>
<keyword evidence="1" id="KW-0808">Transferase</keyword>
<dbReference type="GO" id="GO:0008690">
    <property type="term" value="F:3-deoxy-manno-octulosonate cytidylyltransferase activity"/>
    <property type="evidence" value="ECO:0007669"/>
    <property type="project" value="InterPro"/>
</dbReference>
<organism evidence="3">
    <name type="scientific">marine metagenome</name>
    <dbReference type="NCBI Taxonomy" id="408172"/>
    <lineage>
        <taxon>unclassified sequences</taxon>
        <taxon>metagenomes</taxon>
        <taxon>ecological metagenomes</taxon>
    </lineage>
</organism>
<dbReference type="Gene3D" id="3.90.550.10">
    <property type="entry name" value="Spore Coat Polysaccharide Biosynthesis Protein SpsA, Chain A"/>
    <property type="match status" value="1"/>
</dbReference>
<dbReference type="NCBIfam" id="NF009905">
    <property type="entry name" value="PRK13368.1"/>
    <property type="match status" value="1"/>
</dbReference>
<dbReference type="CDD" id="cd02517">
    <property type="entry name" value="CMP-KDO-Synthetase"/>
    <property type="match status" value="1"/>
</dbReference>
<accession>A0A382LFU7</accession>
<dbReference type="NCBIfam" id="TIGR00466">
    <property type="entry name" value="kdsB"/>
    <property type="match status" value="1"/>
</dbReference>
<dbReference type="PANTHER" id="PTHR42866">
    <property type="entry name" value="3-DEOXY-MANNO-OCTULOSONATE CYTIDYLYLTRANSFERASE"/>
    <property type="match status" value="1"/>
</dbReference>
<sequence length="253" mass="28721">MRVVAIIPVRMSSTRFPGKPLVDILGLSMVEHVRVRTQLSSIIDDVIVATCDQEIIEEVERSGGKAVMTSCLHTRCTGRIAEAAENLDADIIVNVQGDEPLLYPEMFESLIAPLVEDDQLVCSNMASIIHTDEENIDENIVKVVHNLENNIIYLSREPIPSTRKYQKKGFKRHKQLGLMAFRRDFLLHFTQLQPTPLEIIESIDMLRALEYGYQIRMVETTSEIVGVDTPEDLKRATILMKNDSLFASYFEKT</sequence>
<evidence type="ECO:0000256" key="2">
    <source>
        <dbReference type="ARBA" id="ARBA00022695"/>
    </source>
</evidence>
<dbReference type="EMBL" id="UINC01086513">
    <property type="protein sequence ID" value="SVC35053.1"/>
    <property type="molecule type" value="Genomic_DNA"/>
</dbReference>
<proteinExistence type="predicted"/>
<reference evidence="3" key="1">
    <citation type="submission" date="2018-05" db="EMBL/GenBank/DDBJ databases">
        <authorList>
            <person name="Lanie J.A."/>
            <person name="Ng W.-L."/>
            <person name="Kazmierczak K.M."/>
            <person name="Andrzejewski T.M."/>
            <person name="Davidsen T.M."/>
            <person name="Wayne K.J."/>
            <person name="Tettelin H."/>
            <person name="Glass J.I."/>
            <person name="Rusch D."/>
            <person name="Podicherti R."/>
            <person name="Tsui H.-C.T."/>
            <person name="Winkler M.E."/>
        </authorList>
    </citation>
    <scope>NUCLEOTIDE SEQUENCE</scope>
</reference>
<dbReference type="InterPro" id="IPR004528">
    <property type="entry name" value="KdsB"/>
</dbReference>
<dbReference type="GO" id="GO:0005829">
    <property type="term" value="C:cytosol"/>
    <property type="evidence" value="ECO:0007669"/>
    <property type="project" value="TreeGrafter"/>
</dbReference>